<evidence type="ECO:0000313" key="1">
    <source>
        <dbReference type="EMBL" id="SHF98559.1"/>
    </source>
</evidence>
<name>A0A1M5G4C6_9BACT</name>
<dbReference type="Proteomes" id="UP000184041">
    <property type="component" value="Unassembled WGS sequence"/>
</dbReference>
<protein>
    <submittedName>
        <fullName evidence="1">Uncharacterized protein</fullName>
    </submittedName>
</protein>
<evidence type="ECO:0000313" key="2">
    <source>
        <dbReference type="Proteomes" id="UP000184041"/>
    </source>
</evidence>
<dbReference type="AlphaFoldDB" id="A0A1M5G4C6"/>
<organism evidence="1 2">
    <name type="scientific">Fodinibius roseus</name>
    <dbReference type="NCBI Taxonomy" id="1194090"/>
    <lineage>
        <taxon>Bacteria</taxon>
        <taxon>Pseudomonadati</taxon>
        <taxon>Balneolota</taxon>
        <taxon>Balneolia</taxon>
        <taxon>Balneolales</taxon>
        <taxon>Balneolaceae</taxon>
        <taxon>Fodinibius</taxon>
    </lineage>
</organism>
<gene>
    <name evidence="1" type="ORF">SAMN05443144_11679</name>
</gene>
<proteinExistence type="predicted"/>
<accession>A0A1M5G4C6</accession>
<dbReference type="EMBL" id="FQUS01000016">
    <property type="protein sequence ID" value="SHF98559.1"/>
    <property type="molecule type" value="Genomic_DNA"/>
</dbReference>
<keyword evidence="2" id="KW-1185">Reference proteome</keyword>
<sequence>MLISELPEKYKRLANKRKAEYGINPEADTLLNAFDWLKTPEPERFWRKCHIASDVFTLPKLPEDKS</sequence>
<reference evidence="1 2" key="1">
    <citation type="submission" date="2016-11" db="EMBL/GenBank/DDBJ databases">
        <authorList>
            <person name="Jaros S."/>
            <person name="Januszkiewicz K."/>
            <person name="Wedrychowicz H."/>
        </authorList>
    </citation>
    <scope>NUCLEOTIDE SEQUENCE [LARGE SCALE GENOMIC DNA]</scope>
    <source>
        <strain evidence="1 2">DSM 21986</strain>
    </source>
</reference>